<comment type="caution">
    <text evidence="1">The sequence shown here is derived from an EMBL/GenBank/DDBJ whole genome shotgun (WGS) entry which is preliminary data.</text>
</comment>
<name>A0A7H4M152_9ENTR</name>
<accession>A0A7H4M152</accession>
<sequence length="166" mass="19463">MVSIYKRWNKQKMVWKPRLHYKLEAQWKRYKEFISENPEKQVGGRIVNEDKFFKPSLSWSRISSDKFSVRYYPSGFIFSDASNGAFPPVHIHENILAFLNSKACGEYLEFLSPTVNYQSGEISRLPISDELIIDENIKNLTREIIGITKSDWDSQKYHGNSQKTAY</sequence>
<evidence type="ECO:0000313" key="1">
    <source>
        <dbReference type="EMBL" id="STR42128.1"/>
    </source>
</evidence>
<dbReference type="EMBL" id="UGJR01000002">
    <property type="protein sequence ID" value="STR42128.1"/>
    <property type="molecule type" value="Genomic_DNA"/>
</dbReference>
<dbReference type="AlphaFoldDB" id="A0A7H4M152"/>
<gene>
    <name evidence="1" type="ORF">NCTC11694_03337</name>
</gene>
<protein>
    <submittedName>
        <fullName evidence="1">Uncharacterized protein</fullName>
    </submittedName>
</protein>
<dbReference type="Proteomes" id="UP000255050">
    <property type="component" value="Unassembled WGS sequence"/>
</dbReference>
<reference evidence="1 2" key="1">
    <citation type="submission" date="2018-06" db="EMBL/GenBank/DDBJ databases">
        <authorList>
            <consortium name="Pathogen Informatics"/>
            <person name="Doyle S."/>
        </authorList>
    </citation>
    <scope>NUCLEOTIDE SEQUENCE [LARGE SCALE GENOMIC DNA]</scope>
    <source>
        <strain evidence="1 2">NCTC11694</strain>
    </source>
</reference>
<evidence type="ECO:0000313" key="2">
    <source>
        <dbReference type="Proteomes" id="UP000255050"/>
    </source>
</evidence>
<organism evidence="1 2">
    <name type="scientific">Klebsiella michiganensis</name>
    <dbReference type="NCBI Taxonomy" id="1134687"/>
    <lineage>
        <taxon>Bacteria</taxon>
        <taxon>Pseudomonadati</taxon>
        <taxon>Pseudomonadota</taxon>
        <taxon>Gammaproteobacteria</taxon>
        <taxon>Enterobacterales</taxon>
        <taxon>Enterobacteriaceae</taxon>
        <taxon>Klebsiella/Raoultella group</taxon>
        <taxon>Klebsiella</taxon>
    </lineage>
</organism>
<proteinExistence type="predicted"/>